<protein>
    <submittedName>
        <fullName evidence="1">Uncharacterized protein</fullName>
    </submittedName>
</protein>
<keyword evidence="2" id="KW-1185">Reference proteome</keyword>
<name>A0ACA8R5Z9_METAZ</name>
<gene>
    <name evidence="1" type="ORF">MarbSA_14400</name>
</gene>
<evidence type="ECO:0000313" key="2">
    <source>
        <dbReference type="Proteomes" id="UP000825015"/>
    </source>
</evidence>
<sequence>MNWKFWKKQEYKRPKYYPKCVISYETYVDSAPEDRFISANWCCNKMKKFFDIDRLKIGGSKTYFPGTEGYTTYYCMGRAKWDTHLYAMRHFKRLDGFPLDKKKIKIPIFYCPFCGAKIELNQVVKYERKEIIEEIIEPAKTKKIHKYDWQEVKS</sequence>
<organism evidence="1 2">
    <name type="scientific">Methanobrevibacter arboriphilus</name>
    <dbReference type="NCBI Taxonomy" id="39441"/>
    <lineage>
        <taxon>Archaea</taxon>
        <taxon>Methanobacteriati</taxon>
        <taxon>Methanobacteriota</taxon>
        <taxon>Methanomada group</taxon>
        <taxon>Methanobacteria</taxon>
        <taxon>Methanobacteriales</taxon>
        <taxon>Methanobacteriaceae</taxon>
        <taxon>Methanobrevibacter</taxon>
    </lineage>
</organism>
<dbReference type="Proteomes" id="UP000825015">
    <property type="component" value="Chromosome"/>
</dbReference>
<reference evidence="1" key="1">
    <citation type="submission" date="2019-06" db="EMBL/GenBank/DDBJ databases">
        <title>Complete genome sequence of Methanobrevibacter arboriphilus strain SA.</title>
        <authorList>
            <person name="Asakawa S."/>
        </authorList>
    </citation>
    <scope>NUCLEOTIDE SEQUENCE</scope>
    <source>
        <strain evidence="1">SA</strain>
    </source>
</reference>
<dbReference type="EMBL" id="AP019779">
    <property type="protein sequence ID" value="BBL62400.1"/>
    <property type="molecule type" value="Genomic_DNA"/>
</dbReference>
<accession>A0ACA8R5Z9</accession>
<proteinExistence type="predicted"/>
<evidence type="ECO:0000313" key="1">
    <source>
        <dbReference type="EMBL" id="BBL62400.1"/>
    </source>
</evidence>